<comment type="subcellular location">
    <subcellularLocation>
        <location evidence="1 8">Cell outer membrane</location>
        <topology evidence="1 8">Multi-pass membrane protein</topology>
    </subcellularLocation>
</comment>
<keyword evidence="13" id="KW-1185">Reference proteome</keyword>
<proteinExistence type="inferred from homology"/>
<comment type="caution">
    <text evidence="12">The sequence shown here is derived from an EMBL/GenBank/DDBJ whole genome shotgun (WGS) entry which is preliminary data.</text>
</comment>
<dbReference type="Gene3D" id="2.40.170.20">
    <property type="entry name" value="TonB-dependent receptor, beta-barrel domain"/>
    <property type="match status" value="1"/>
</dbReference>
<dbReference type="Gene3D" id="2.170.130.10">
    <property type="entry name" value="TonB-dependent receptor, plug domain"/>
    <property type="match status" value="1"/>
</dbReference>
<evidence type="ECO:0000256" key="3">
    <source>
        <dbReference type="ARBA" id="ARBA00022452"/>
    </source>
</evidence>
<keyword evidence="5 9" id="KW-0798">TonB box</keyword>
<keyword evidence="4 8" id="KW-0812">Transmembrane</keyword>
<evidence type="ECO:0000256" key="7">
    <source>
        <dbReference type="ARBA" id="ARBA00023237"/>
    </source>
</evidence>
<feature type="domain" description="TonB-dependent receptor-like beta-barrel" evidence="10">
    <location>
        <begin position="299"/>
        <end position="695"/>
    </location>
</feature>
<dbReference type="Proteomes" id="UP001165460">
    <property type="component" value="Unassembled WGS sequence"/>
</dbReference>
<dbReference type="RefSeq" id="WP_243362827.1">
    <property type="nucleotide sequence ID" value="NZ_JALGBH010000002.1"/>
</dbReference>
<evidence type="ECO:0000256" key="6">
    <source>
        <dbReference type="ARBA" id="ARBA00023136"/>
    </source>
</evidence>
<organism evidence="12 13">
    <name type="scientific">Pedobacter montanisoli</name>
    <dbReference type="NCBI Taxonomy" id="2923277"/>
    <lineage>
        <taxon>Bacteria</taxon>
        <taxon>Pseudomonadati</taxon>
        <taxon>Bacteroidota</taxon>
        <taxon>Sphingobacteriia</taxon>
        <taxon>Sphingobacteriales</taxon>
        <taxon>Sphingobacteriaceae</taxon>
        <taxon>Pedobacter</taxon>
    </lineage>
</organism>
<evidence type="ECO:0000313" key="13">
    <source>
        <dbReference type="Proteomes" id="UP001165460"/>
    </source>
</evidence>
<dbReference type="SUPFAM" id="SSF56935">
    <property type="entry name" value="Porins"/>
    <property type="match status" value="1"/>
</dbReference>
<dbReference type="InterPro" id="IPR039426">
    <property type="entry name" value="TonB-dep_rcpt-like"/>
</dbReference>
<dbReference type="Pfam" id="PF00593">
    <property type="entry name" value="TonB_dep_Rec_b-barrel"/>
    <property type="match status" value="1"/>
</dbReference>
<evidence type="ECO:0000256" key="9">
    <source>
        <dbReference type="RuleBase" id="RU003357"/>
    </source>
</evidence>
<dbReference type="PANTHER" id="PTHR30069:SF57">
    <property type="entry name" value="TONB-DEPENDENT RECEPTOR"/>
    <property type="match status" value="1"/>
</dbReference>
<evidence type="ECO:0000313" key="12">
    <source>
        <dbReference type="EMBL" id="MCJ0743596.1"/>
    </source>
</evidence>
<comment type="similarity">
    <text evidence="8 9">Belongs to the TonB-dependent receptor family.</text>
</comment>
<dbReference type="InterPro" id="IPR012910">
    <property type="entry name" value="Plug_dom"/>
</dbReference>
<sequence>MIFNFKFYSLVAFFIILNMICVRAQTYKLQGSVSFDHSKTSSVTIALSPVSMKVHTDTAGNFMFLGLKEAVYQIKATAIGYKPALFTLALKSDTVLKEIVLEEDQEQLQEVVITGTQKEVSRLESPVPVEIYSANFFKRNPAASVFEALQNINGVRPQLNCNICNTGDIHINGLEGPYTMVLIDGMPIVSGLSTVYGLSGIPTSIIERVEVVKGPASSLYGSEAVGGLINIITKKVSSAPKFSVDLMSNTHLEHNADLGFKLQLNSKVSVLTGINYFNFNKILDRNQDHFTDMTLQNRIALFQKWNIERRQNRVFSLAARYLYEDRWGGETRWNKSYRGGDEVYGESIYTSRWEMVGNYQLPLKEKTFLAFSLTQHNQNSRYGETSYIAKQQIAFSHLTWDKKINQHDLLFGAAVRYTFYKDNTMATNKEYGNDHEKVWLPGLFVQDEIRFNQKNTLLLGLRYDYHSLHGSIFTPRLAYKYSLNQFNSLRFNAGTGFRVVNIFTEDHAALTGARKVEVNTKIRPERNYNVNVNYAAKIFTPDATIIGLDVSLFYAYFTNRIVPDYESDVTKIRYDNLNGYAINKGVTANLDLTFTWGLKLNTGITYQDVSLVNDGIKQQQMLTEKFSGTWSVSYHIKPLHLKADYTGNIYGAMRLPLLSELDPRNPISPVWSIQNIQLTFTKFKRAEIYGGVKNLLNFNPAKHAPFLISRSQDPFNKNVVFDSKGQALPTADNPYGLVFDPSYVYAPNQDIRLFVGFRYNF</sequence>
<evidence type="ECO:0000256" key="8">
    <source>
        <dbReference type="PROSITE-ProRule" id="PRU01360"/>
    </source>
</evidence>
<evidence type="ECO:0000256" key="4">
    <source>
        <dbReference type="ARBA" id="ARBA00022692"/>
    </source>
</evidence>
<evidence type="ECO:0000259" key="11">
    <source>
        <dbReference type="Pfam" id="PF07715"/>
    </source>
</evidence>
<dbReference type="EMBL" id="JALGBH010000002">
    <property type="protein sequence ID" value="MCJ0743596.1"/>
    <property type="molecule type" value="Genomic_DNA"/>
</dbReference>
<accession>A0ABS9ZZ56</accession>
<evidence type="ECO:0000256" key="2">
    <source>
        <dbReference type="ARBA" id="ARBA00022448"/>
    </source>
</evidence>
<dbReference type="Pfam" id="PF07715">
    <property type="entry name" value="Plug"/>
    <property type="match status" value="1"/>
</dbReference>
<keyword evidence="2 8" id="KW-0813">Transport</keyword>
<evidence type="ECO:0000256" key="5">
    <source>
        <dbReference type="ARBA" id="ARBA00023077"/>
    </source>
</evidence>
<protein>
    <submittedName>
        <fullName evidence="12">TonB-dependent receptor</fullName>
    </submittedName>
</protein>
<dbReference type="InterPro" id="IPR008969">
    <property type="entry name" value="CarboxyPept-like_regulatory"/>
</dbReference>
<reference evidence="12" key="1">
    <citation type="submission" date="2022-03" db="EMBL/GenBank/DDBJ databases">
        <authorList>
            <person name="Woo C.Y."/>
        </authorList>
    </citation>
    <scope>NUCLEOTIDE SEQUENCE</scope>
    <source>
        <strain evidence="12">CYS-01</strain>
    </source>
</reference>
<evidence type="ECO:0000259" key="10">
    <source>
        <dbReference type="Pfam" id="PF00593"/>
    </source>
</evidence>
<gene>
    <name evidence="12" type="ORF">MMF97_12815</name>
</gene>
<dbReference type="InterPro" id="IPR036942">
    <property type="entry name" value="Beta-barrel_TonB_sf"/>
</dbReference>
<dbReference type="PROSITE" id="PS52016">
    <property type="entry name" value="TONB_DEPENDENT_REC_3"/>
    <property type="match status" value="1"/>
</dbReference>
<name>A0ABS9ZZ56_9SPHI</name>
<dbReference type="InterPro" id="IPR000531">
    <property type="entry name" value="Beta-barrel_TonB"/>
</dbReference>
<keyword evidence="3 8" id="KW-1134">Transmembrane beta strand</keyword>
<keyword evidence="6 8" id="KW-0472">Membrane</keyword>
<dbReference type="Pfam" id="PF13715">
    <property type="entry name" value="CarbopepD_reg_2"/>
    <property type="match status" value="1"/>
</dbReference>
<evidence type="ECO:0000256" key="1">
    <source>
        <dbReference type="ARBA" id="ARBA00004571"/>
    </source>
</evidence>
<dbReference type="PANTHER" id="PTHR30069">
    <property type="entry name" value="TONB-DEPENDENT OUTER MEMBRANE RECEPTOR"/>
    <property type="match status" value="1"/>
</dbReference>
<feature type="domain" description="TonB-dependent receptor plug" evidence="11">
    <location>
        <begin position="123"/>
        <end position="227"/>
    </location>
</feature>
<dbReference type="InterPro" id="IPR037066">
    <property type="entry name" value="Plug_dom_sf"/>
</dbReference>
<dbReference type="SUPFAM" id="SSF49464">
    <property type="entry name" value="Carboxypeptidase regulatory domain-like"/>
    <property type="match status" value="1"/>
</dbReference>
<keyword evidence="7 8" id="KW-0998">Cell outer membrane</keyword>
<keyword evidence="12" id="KW-0675">Receptor</keyword>